<dbReference type="PROSITE" id="PS50245">
    <property type="entry name" value="CAP_GLY_2"/>
    <property type="match status" value="1"/>
</dbReference>
<feature type="compositionally biased region" description="Polar residues" evidence="8">
    <location>
        <begin position="128"/>
        <end position="139"/>
    </location>
</feature>
<evidence type="ECO:0000256" key="2">
    <source>
        <dbReference type="ARBA" id="ARBA00011010"/>
    </source>
</evidence>
<feature type="region of interest" description="Disordered" evidence="8">
    <location>
        <begin position="1221"/>
        <end position="1267"/>
    </location>
</feature>
<comment type="caution">
    <text evidence="10">The sequence shown here is derived from an EMBL/GenBank/DDBJ whole genome shotgun (WGS) entry which is preliminary data.</text>
</comment>
<feature type="compositionally biased region" description="Polar residues" evidence="8">
    <location>
        <begin position="155"/>
        <end position="170"/>
    </location>
</feature>
<feature type="coiled-coil region" evidence="7">
    <location>
        <begin position="547"/>
        <end position="724"/>
    </location>
</feature>
<gene>
    <name evidence="10" type="ORF">SmJEL517_g02234</name>
</gene>
<sequence>MDKSSASSLVDLPAIGTRVEVNGVNGIVRYAATTKFAVGFWVGIELDAPAGKNDGSVMGQRYFETRPNHGVFVRPAQVKIVAPTASGGATIVSNLDMLWWIINFEAASKHSSPTRSDTPDLSKFAKAPSTTTPTGRSVTSIAAPSSPGSAPSKPLTPTRSLFPTDSTLKASSKVPVSPTSRLPSSPTKTSSAAVPSPSRLKAPNTTMSGTISVRSSTPVQSAISSPHRSAGESPKTVASDVSALDLDAELGTDGDNLMVTHLAASTASLLDELPPHEFEIDEGPAKSGSDDDIPARPSLPTEPISRESLVKPVSASKPFSIGQPVVSQRVSESVVASSVIPSPVAPRVMDVAPSPPHKIDTAPSTPISTITSTILPAQEAKSVTSSLLDLATPSKTVPLRELEDLKIKLRILESKRAEDRDLMKEHERLKTELESTQLIRARLSERLEQVQEEVRESKRQLKESIERQQKAESQVSDLSETLEMMTLDKEVAEEKTESLQSEVEALKEKVEELSLDLEVMKEEASMNPGEQPQPAEGADESRPTVEIVQLERQNERLKEALVKLRDVATTQEFEARVKIQHLEHEIIQLSDYKDRYSTARQELEMAQTQVEDLKMQLDDALGSADLVDQLTDKNLQLSERVEELAAAVEDLEALKELNDEIEENHLETEKQLQTDIDSKEALLRDVRRKLELQDESMADYERTMSQFRELVSSQEKDIEQLKRTSKDDGSVGALSSQTQAMISLNLQLQSSAVKAQVKSIELELRKLEAQQALDHLDLVLVYLPDVFNRNEAQPVNTLLMFRRVAFKANLFVEHILEYVIPENDSVIHGQHLAVSTRVFAAEAKQKASLLYNLANRFVVYMQSCSDESFIRIGRAHDDLVGVERRLNAVVDSLKNRDVERPEVLTELQRSVTYLEHLAEKEATDEGNMPVCIHQLALAFVEALEVNAQRMDVEISGLEHVFVPSDLIDDSELRQSLTQFGQEFVQPWYDLKPHSQSIRVVSRKLIKHLLSLKDDSKAVSSDFAIEIRKLSDSLTQAVECLAQVVKSTSRYVADYVEQHQPITLNALNSVAAACVESCLGTVERAAGSTIYKRLELISIKVMELDSLSVSGELVPSTRAPWHVRAEKGKTDMASSSQLEGQIDGLNDEIVSLALQIKMKEQNLAESAVKVEILEKRIEILQKQTDSISELEEELSRTRERQKVNEEALDNVLADMKELEEENTHLKRHTRSQGHSYMNTGQGRSLSPVAGAGSSNRLARGSPLSRHDLHSLGGDDLDVGVNSQIQSLQSALRYLRAENTRLKTNASSYATASLFAPTDPVMRQQRLHSSSSRTTSPEADRQLKAVALESRVLARDAADLGCEPRLVDVSQIKVDDTNKKKWSPLLGDPALQYYERVAKLEYISKRGKELRERVRKIAEVHGMASDKYASAESNSMLTSTRAHLLGRISIPIQSGFAHDSLQQRITLTTHQDFERLHTIFVS</sequence>
<accession>A0A507C805</accession>
<keyword evidence="5 7" id="KW-0175">Coiled coil</keyword>
<dbReference type="PANTHER" id="PTHR23159:SF31">
    <property type="entry name" value="CENTROSOME-ASSOCIATED PROTEIN CEP250 ISOFORM X1"/>
    <property type="match status" value="1"/>
</dbReference>
<dbReference type="GeneID" id="42003459"/>
<feature type="compositionally biased region" description="Polar residues" evidence="8">
    <location>
        <begin position="177"/>
        <end position="193"/>
    </location>
</feature>
<evidence type="ECO:0000256" key="7">
    <source>
        <dbReference type="SAM" id="Coils"/>
    </source>
</evidence>
<evidence type="ECO:0000256" key="3">
    <source>
        <dbReference type="ARBA" id="ARBA00022701"/>
    </source>
</evidence>
<evidence type="ECO:0000256" key="5">
    <source>
        <dbReference type="ARBA" id="ARBA00023054"/>
    </source>
</evidence>
<protein>
    <recommendedName>
        <fullName evidence="9">CAP-Gly domain-containing protein</fullName>
    </recommendedName>
</protein>
<feature type="region of interest" description="Disordered" evidence="8">
    <location>
        <begin position="522"/>
        <end position="543"/>
    </location>
</feature>
<dbReference type="EMBL" id="QEAO01000009">
    <property type="protein sequence ID" value="TPX35279.1"/>
    <property type="molecule type" value="Genomic_DNA"/>
</dbReference>
<evidence type="ECO:0000313" key="10">
    <source>
        <dbReference type="EMBL" id="TPX35279.1"/>
    </source>
</evidence>
<feature type="compositionally biased region" description="Polar residues" evidence="8">
    <location>
        <begin position="1231"/>
        <end position="1243"/>
    </location>
</feature>
<comment type="similarity">
    <text evidence="2">Belongs to the dynactin 150 kDa subunit family.</text>
</comment>
<feature type="compositionally biased region" description="Low complexity" evidence="8">
    <location>
        <begin position="140"/>
        <end position="152"/>
    </location>
</feature>
<feature type="compositionally biased region" description="Polar residues" evidence="8">
    <location>
        <begin position="1325"/>
        <end position="1335"/>
    </location>
</feature>
<evidence type="ECO:0000259" key="9">
    <source>
        <dbReference type="PROSITE" id="PS50245"/>
    </source>
</evidence>
<dbReference type="RefSeq" id="XP_031025806.1">
    <property type="nucleotide sequence ID" value="XM_031168162.1"/>
</dbReference>
<dbReference type="Pfam" id="PF01302">
    <property type="entry name" value="CAP_GLY"/>
    <property type="match status" value="1"/>
</dbReference>
<feature type="region of interest" description="Disordered" evidence="8">
    <location>
        <begin position="278"/>
        <end position="310"/>
    </location>
</feature>
<evidence type="ECO:0000256" key="8">
    <source>
        <dbReference type="SAM" id="MobiDB-lite"/>
    </source>
</evidence>
<keyword evidence="6" id="KW-0206">Cytoskeleton</keyword>
<reference evidence="10 11" key="1">
    <citation type="journal article" date="2019" name="Sci. Rep.">
        <title>Comparative genomics of chytrid fungi reveal insights into the obligate biotrophic and pathogenic lifestyle of Synchytrium endobioticum.</title>
        <authorList>
            <person name="van de Vossenberg B.T.L.H."/>
            <person name="Warris S."/>
            <person name="Nguyen H.D.T."/>
            <person name="van Gent-Pelzer M.P.E."/>
            <person name="Joly D.L."/>
            <person name="van de Geest H.C."/>
            <person name="Bonants P.J.M."/>
            <person name="Smith D.S."/>
            <person name="Levesque C.A."/>
            <person name="van der Lee T.A.J."/>
        </authorList>
    </citation>
    <scope>NUCLEOTIDE SEQUENCE [LARGE SCALE GENOMIC DNA]</scope>
    <source>
        <strain evidence="10 11">JEL517</strain>
    </source>
</reference>
<name>A0A507C805_9FUNG</name>
<dbReference type="InterPro" id="IPR000938">
    <property type="entry name" value="CAP-Gly_domain"/>
</dbReference>
<dbReference type="Proteomes" id="UP000319731">
    <property type="component" value="Unassembled WGS sequence"/>
</dbReference>
<dbReference type="OrthoDB" id="2130750at2759"/>
<dbReference type="PANTHER" id="PTHR23159">
    <property type="entry name" value="CENTROSOMAL PROTEIN 2"/>
    <property type="match status" value="1"/>
</dbReference>
<dbReference type="SUPFAM" id="SSF74924">
    <property type="entry name" value="Cap-Gly domain"/>
    <property type="match status" value="1"/>
</dbReference>
<dbReference type="InterPro" id="IPR036859">
    <property type="entry name" value="CAP-Gly_dom_sf"/>
</dbReference>
<evidence type="ECO:0000256" key="1">
    <source>
        <dbReference type="ARBA" id="ARBA00004245"/>
    </source>
</evidence>
<evidence type="ECO:0000313" key="11">
    <source>
        <dbReference type="Proteomes" id="UP000319731"/>
    </source>
</evidence>
<evidence type="ECO:0000256" key="6">
    <source>
        <dbReference type="ARBA" id="ARBA00023212"/>
    </source>
</evidence>
<dbReference type="STRING" id="1806994.A0A507C805"/>
<feature type="region of interest" description="Disordered" evidence="8">
    <location>
        <begin position="1318"/>
        <end position="1338"/>
    </location>
</feature>
<dbReference type="GO" id="GO:0005874">
    <property type="term" value="C:microtubule"/>
    <property type="evidence" value="ECO:0007669"/>
    <property type="project" value="UniProtKB-KW"/>
</dbReference>
<dbReference type="SMART" id="SM01052">
    <property type="entry name" value="CAP_GLY"/>
    <property type="match status" value="1"/>
</dbReference>
<keyword evidence="11" id="KW-1185">Reference proteome</keyword>
<evidence type="ECO:0000256" key="4">
    <source>
        <dbReference type="ARBA" id="ARBA00023017"/>
    </source>
</evidence>
<proteinExistence type="inferred from homology"/>
<keyword evidence="4" id="KW-0243">Dynein</keyword>
<feature type="region of interest" description="Disordered" evidence="8">
    <location>
        <begin position="110"/>
        <end position="238"/>
    </location>
</feature>
<dbReference type="GO" id="GO:0030286">
    <property type="term" value="C:dynein complex"/>
    <property type="evidence" value="ECO:0007669"/>
    <property type="project" value="UniProtKB-KW"/>
</dbReference>
<dbReference type="InterPro" id="IPR022157">
    <property type="entry name" value="Dynactin"/>
</dbReference>
<organism evidence="10 11">
    <name type="scientific">Synchytrium microbalum</name>
    <dbReference type="NCBI Taxonomy" id="1806994"/>
    <lineage>
        <taxon>Eukaryota</taxon>
        <taxon>Fungi</taxon>
        <taxon>Fungi incertae sedis</taxon>
        <taxon>Chytridiomycota</taxon>
        <taxon>Chytridiomycota incertae sedis</taxon>
        <taxon>Chytridiomycetes</taxon>
        <taxon>Synchytriales</taxon>
        <taxon>Synchytriaceae</taxon>
        <taxon>Synchytrium</taxon>
    </lineage>
</organism>
<keyword evidence="6" id="KW-0963">Cytoplasm</keyword>
<keyword evidence="3" id="KW-0493">Microtubule</keyword>
<feature type="compositionally biased region" description="Polar residues" evidence="8">
    <location>
        <begin position="203"/>
        <end position="227"/>
    </location>
</feature>
<dbReference type="PROSITE" id="PS00845">
    <property type="entry name" value="CAP_GLY_1"/>
    <property type="match status" value="1"/>
</dbReference>
<dbReference type="Gene3D" id="2.30.30.190">
    <property type="entry name" value="CAP Gly-rich-like domain"/>
    <property type="match status" value="1"/>
</dbReference>
<comment type="subcellular location">
    <subcellularLocation>
        <location evidence="1">Cytoplasm</location>
        <location evidence="1">Cytoskeleton</location>
    </subcellularLocation>
</comment>
<dbReference type="Pfam" id="PF12455">
    <property type="entry name" value="Dynactin"/>
    <property type="match status" value="1"/>
</dbReference>
<feature type="domain" description="CAP-Gly" evidence="9">
    <location>
        <begin position="32"/>
        <end position="74"/>
    </location>
</feature>